<dbReference type="Gene3D" id="3.30.230.10">
    <property type="match status" value="1"/>
</dbReference>
<evidence type="ECO:0000313" key="6">
    <source>
        <dbReference type="EMBL" id="OGY18944.1"/>
    </source>
</evidence>
<organism evidence="6 7">
    <name type="scientific">Candidatus Chisholmbacteria bacterium RIFCSPHIGHO2_01_FULL_52_32</name>
    <dbReference type="NCBI Taxonomy" id="1797591"/>
    <lineage>
        <taxon>Bacteria</taxon>
        <taxon>Candidatus Chisholmiibacteriota</taxon>
    </lineage>
</organism>
<comment type="caution">
    <text evidence="6">The sequence shown here is derived from an EMBL/GenBank/DDBJ whole genome shotgun (WGS) entry which is preliminary data.</text>
</comment>
<keyword evidence="2 6" id="KW-0689">Ribosomal protein</keyword>
<dbReference type="Pfam" id="PF00380">
    <property type="entry name" value="Ribosomal_S9"/>
    <property type="match status" value="1"/>
</dbReference>
<evidence type="ECO:0000256" key="1">
    <source>
        <dbReference type="ARBA" id="ARBA00005251"/>
    </source>
</evidence>
<dbReference type="InterPro" id="IPR000754">
    <property type="entry name" value="Ribosomal_uS9"/>
</dbReference>
<dbReference type="GO" id="GO:0003735">
    <property type="term" value="F:structural constituent of ribosome"/>
    <property type="evidence" value="ECO:0007669"/>
    <property type="project" value="InterPro"/>
</dbReference>
<dbReference type="NCBIfam" id="NF001099">
    <property type="entry name" value="PRK00132.1"/>
    <property type="match status" value="1"/>
</dbReference>
<dbReference type="Proteomes" id="UP000179233">
    <property type="component" value="Unassembled WGS sequence"/>
</dbReference>
<gene>
    <name evidence="6" type="ORF">A2786_05025</name>
</gene>
<dbReference type="GO" id="GO:0022627">
    <property type="term" value="C:cytosolic small ribosomal subunit"/>
    <property type="evidence" value="ECO:0007669"/>
    <property type="project" value="TreeGrafter"/>
</dbReference>
<reference evidence="6 7" key="1">
    <citation type="journal article" date="2016" name="Nat. Commun.">
        <title>Thousands of microbial genomes shed light on interconnected biogeochemical processes in an aquifer system.</title>
        <authorList>
            <person name="Anantharaman K."/>
            <person name="Brown C.T."/>
            <person name="Hug L.A."/>
            <person name="Sharon I."/>
            <person name="Castelle C.J."/>
            <person name="Probst A.J."/>
            <person name="Thomas B.C."/>
            <person name="Singh A."/>
            <person name="Wilkins M.J."/>
            <person name="Karaoz U."/>
            <person name="Brodie E.L."/>
            <person name="Williams K.H."/>
            <person name="Hubbard S.S."/>
            <person name="Banfield J.F."/>
        </authorList>
    </citation>
    <scope>NUCLEOTIDE SEQUENCE [LARGE SCALE GENOMIC DNA]</scope>
</reference>
<name>A0A1G1VUE9_9BACT</name>
<comment type="similarity">
    <text evidence="1">Belongs to the universal ribosomal protein uS9 family.</text>
</comment>
<proteinExistence type="inferred from homology"/>
<evidence type="ECO:0000256" key="3">
    <source>
        <dbReference type="ARBA" id="ARBA00023274"/>
    </source>
</evidence>
<dbReference type="InterPro" id="IPR014721">
    <property type="entry name" value="Ribsml_uS5_D2-typ_fold_subgr"/>
</dbReference>
<evidence type="ECO:0000256" key="2">
    <source>
        <dbReference type="ARBA" id="ARBA00022980"/>
    </source>
</evidence>
<dbReference type="PANTHER" id="PTHR21569">
    <property type="entry name" value="RIBOSOMAL PROTEIN S9"/>
    <property type="match status" value="1"/>
</dbReference>
<accession>A0A1G1VUE9</accession>
<keyword evidence="3" id="KW-0687">Ribonucleoprotein</keyword>
<dbReference type="EMBL" id="MHCJ01000003">
    <property type="protein sequence ID" value="OGY18944.1"/>
    <property type="molecule type" value="Genomic_DNA"/>
</dbReference>
<dbReference type="GO" id="GO:0003723">
    <property type="term" value="F:RNA binding"/>
    <property type="evidence" value="ECO:0007669"/>
    <property type="project" value="TreeGrafter"/>
</dbReference>
<evidence type="ECO:0000256" key="4">
    <source>
        <dbReference type="ARBA" id="ARBA00035259"/>
    </source>
</evidence>
<protein>
    <recommendedName>
        <fullName evidence="4">Small ribosomal subunit protein uS9</fullName>
    </recommendedName>
    <alternativeName>
        <fullName evidence="5">30S ribosomal protein S9</fullName>
    </alternativeName>
</protein>
<dbReference type="GO" id="GO:0006412">
    <property type="term" value="P:translation"/>
    <property type="evidence" value="ECO:0007669"/>
    <property type="project" value="InterPro"/>
</dbReference>
<sequence>MVEDQPELKKTGKKVDYFYAVGRRKTATARVRLYLKPGPIVVNDKPIEQYFPLETQKRTYFAPFRITDTLEKYSANIRVNGSGKTGQLGAVVHGLARALAFADREKFRPQLKKYSFLTRDQRMKERRKFGLAHKARAKKQSPKR</sequence>
<evidence type="ECO:0000256" key="5">
    <source>
        <dbReference type="ARBA" id="ARBA00035523"/>
    </source>
</evidence>
<dbReference type="AlphaFoldDB" id="A0A1G1VUE9"/>
<evidence type="ECO:0000313" key="7">
    <source>
        <dbReference type="Proteomes" id="UP000179233"/>
    </source>
</evidence>
<dbReference type="PANTHER" id="PTHR21569:SF1">
    <property type="entry name" value="SMALL RIBOSOMAL SUBUNIT PROTEIN US9M"/>
    <property type="match status" value="1"/>
</dbReference>
<dbReference type="InterPro" id="IPR020568">
    <property type="entry name" value="Ribosomal_Su5_D2-typ_SF"/>
</dbReference>
<dbReference type="InterPro" id="IPR023035">
    <property type="entry name" value="Ribosomal_uS9_bac/plastid"/>
</dbReference>
<dbReference type="SUPFAM" id="SSF54211">
    <property type="entry name" value="Ribosomal protein S5 domain 2-like"/>
    <property type="match status" value="1"/>
</dbReference>